<dbReference type="Gene3D" id="2.40.70.10">
    <property type="entry name" value="Acid Proteases"/>
    <property type="match status" value="1"/>
</dbReference>
<keyword evidence="6" id="KW-0378">Hydrolase</keyword>
<evidence type="ECO:0000256" key="6">
    <source>
        <dbReference type="ARBA" id="ARBA00022801"/>
    </source>
</evidence>
<dbReference type="PANTHER" id="PTHR35046">
    <property type="entry name" value="ZINC KNUCKLE (CCHC-TYPE) FAMILY PROTEIN"/>
    <property type="match status" value="1"/>
</dbReference>
<dbReference type="InterPro" id="IPR041373">
    <property type="entry name" value="RT_RNaseH"/>
</dbReference>
<name>A0ABQ5GWZ4_9ASTR</name>
<dbReference type="InterPro" id="IPR021109">
    <property type="entry name" value="Peptidase_aspartic_dom_sf"/>
</dbReference>
<dbReference type="Pfam" id="PF00078">
    <property type="entry name" value="RVT_1"/>
    <property type="match status" value="1"/>
</dbReference>
<dbReference type="Gene3D" id="3.10.10.10">
    <property type="entry name" value="HIV Type 1 Reverse Transcriptase, subunit A, domain 1"/>
    <property type="match status" value="1"/>
</dbReference>
<evidence type="ECO:0000313" key="11">
    <source>
        <dbReference type="Proteomes" id="UP001151760"/>
    </source>
</evidence>
<dbReference type="InterPro" id="IPR000477">
    <property type="entry name" value="RT_dom"/>
</dbReference>
<keyword evidence="4" id="KW-0540">Nuclease</keyword>
<evidence type="ECO:0000313" key="10">
    <source>
        <dbReference type="EMBL" id="GJT80165.1"/>
    </source>
</evidence>
<dbReference type="GO" id="GO:0003964">
    <property type="term" value="F:RNA-directed DNA polymerase activity"/>
    <property type="evidence" value="ECO:0007669"/>
    <property type="project" value="UniProtKB-KW"/>
</dbReference>
<dbReference type="SUPFAM" id="SSF56672">
    <property type="entry name" value="DNA/RNA polymerases"/>
    <property type="match status" value="1"/>
</dbReference>
<dbReference type="PANTHER" id="PTHR35046:SF23">
    <property type="entry name" value="NUCLEOTIDYLTRANSFERASE, RIBONUCLEASE H"/>
    <property type="match status" value="1"/>
</dbReference>
<feature type="region of interest" description="Disordered" evidence="8">
    <location>
        <begin position="282"/>
        <end position="313"/>
    </location>
</feature>
<dbReference type="CDD" id="cd01647">
    <property type="entry name" value="RT_LTR"/>
    <property type="match status" value="1"/>
</dbReference>
<comment type="caution">
    <text evidence="10">The sequence shown here is derived from an EMBL/GenBank/DDBJ whole genome shotgun (WGS) entry which is preliminary data.</text>
</comment>
<organism evidence="10 11">
    <name type="scientific">Tanacetum coccineum</name>
    <dbReference type="NCBI Taxonomy" id="301880"/>
    <lineage>
        <taxon>Eukaryota</taxon>
        <taxon>Viridiplantae</taxon>
        <taxon>Streptophyta</taxon>
        <taxon>Embryophyta</taxon>
        <taxon>Tracheophyta</taxon>
        <taxon>Spermatophyta</taxon>
        <taxon>Magnoliopsida</taxon>
        <taxon>eudicotyledons</taxon>
        <taxon>Gunneridae</taxon>
        <taxon>Pentapetalae</taxon>
        <taxon>asterids</taxon>
        <taxon>campanulids</taxon>
        <taxon>Asterales</taxon>
        <taxon>Asteraceae</taxon>
        <taxon>Asteroideae</taxon>
        <taxon>Anthemideae</taxon>
        <taxon>Anthemidinae</taxon>
        <taxon>Tanacetum</taxon>
    </lineage>
</organism>
<evidence type="ECO:0000256" key="7">
    <source>
        <dbReference type="ARBA" id="ARBA00022918"/>
    </source>
</evidence>
<dbReference type="EC" id="2.7.7.49" evidence="1"/>
<feature type="domain" description="Reverse transcriptase" evidence="9">
    <location>
        <begin position="623"/>
        <end position="802"/>
    </location>
</feature>
<keyword evidence="5" id="KW-0255">Endonuclease</keyword>
<accession>A0ABQ5GWZ4</accession>
<dbReference type="Pfam" id="PF24626">
    <property type="entry name" value="SH3_Tf2-1"/>
    <property type="match status" value="1"/>
</dbReference>
<dbReference type="InterPro" id="IPR043502">
    <property type="entry name" value="DNA/RNA_pol_sf"/>
</dbReference>
<protein>
    <recommendedName>
        <fullName evidence="1">RNA-directed DNA polymerase</fullName>
        <ecNumber evidence="1">2.7.7.49</ecNumber>
    </recommendedName>
</protein>
<dbReference type="SMART" id="SM00343">
    <property type="entry name" value="ZnF_C2HC"/>
    <property type="match status" value="1"/>
</dbReference>
<evidence type="ECO:0000256" key="3">
    <source>
        <dbReference type="ARBA" id="ARBA00022695"/>
    </source>
</evidence>
<evidence type="ECO:0000256" key="1">
    <source>
        <dbReference type="ARBA" id="ARBA00012493"/>
    </source>
</evidence>
<proteinExistence type="predicted"/>
<feature type="region of interest" description="Disordered" evidence="8">
    <location>
        <begin position="68"/>
        <end position="114"/>
    </location>
</feature>
<dbReference type="CDD" id="cd00303">
    <property type="entry name" value="retropepsin_like"/>
    <property type="match status" value="1"/>
</dbReference>
<keyword evidence="3" id="KW-0548">Nucleotidyltransferase</keyword>
<dbReference type="CDD" id="cd09274">
    <property type="entry name" value="RNase_HI_RT_Ty3"/>
    <property type="match status" value="1"/>
</dbReference>
<reference evidence="10" key="2">
    <citation type="submission" date="2022-01" db="EMBL/GenBank/DDBJ databases">
        <authorList>
            <person name="Yamashiro T."/>
            <person name="Shiraishi A."/>
            <person name="Satake H."/>
            <person name="Nakayama K."/>
        </authorList>
    </citation>
    <scope>NUCLEOTIDE SEQUENCE</scope>
</reference>
<evidence type="ECO:0000259" key="9">
    <source>
        <dbReference type="PROSITE" id="PS50878"/>
    </source>
</evidence>
<evidence type="ECO:0000256" key="5">
    <source>
        <dbReference type="ARBA" id="ARBA00022759"/>
    </source>
</evidence>
<dbReference type="EMBL" id="BQNB010018965">
    <property type="protein sequence ID" value="GJT80165.1"/>
    <property type="molecule type" value="Genomic_DNA"/>
</dbReference>
<feature type="compositionally biased region" description="Polar residues" evidence="8">
    <location>
        <begin position="303"/>
        <end position="313"/>
    </location>
</feature>
<feature type="compositionally biased region" description="Basic and acidic residues" evidence="8">
    <location>
        <begin position="30"/>
        <end position="43"/>
    </location>
</feature>
<dbReference type="InterPro" id="IPR056924">
    <property type="entry name" value="SH3_Tf2-1"/>
</dbReference>
<evidence type="ECO:0000256" key="8">
    <source>
        <dbReference type="SAM" id="MobiDB-lite"/>
    </source>
</evidence>
<dbReference type="Proteomes" id="UP001151760">
    <property type="component" value="Unassembled WGS sequence"/>
</dbReference>
<gene>
    <name evidence="10" type="ORF">Tco_1054507</name>
</gene>
<sequence>MAEEQPRGCRGRRGGYVRRQPCHGVDANEEEPRPNRRDQRDLKIAAQGRRIRELERLLEHARFDDFHDVNRAEEESEGSDTHSTESYNEEDENPWGVNQPDRDRRYRPGRYRSSPNLGVKVDIPNFEGKSHPDDFIDWLYIVERVFDIKNLSDEQKGRKVHDYELGKMKKKLMAKFLPVQFQQKAFIEYHNFKQSVGMLVEEFTSEFDHLRLRCDVVEEDEETIARYLASQKPEIADVVHLLQYLSYNDVCRLARKVESQQKKKVSSWSSSRFSGRFIGSDTGKKVASPISNSTRSTSSATSYNPTSSREGVSTNKRCYKCQGLRHIATDCPNRKIITIIEEDNGPVFDKYEDDKYEQHYDQEEIMYADCEEALVVRRSLSMVTKDNESWLRHNIFHTRCTCLGKVCNVIIDGGSCENVISSIMVDKLGLKTEEHPKPYTLSWFKKGNEVKVSKRCLVNFSIGKKYTDEVWCDVVSMEACHILLGRPWQFDHKTKHNGFKNTYTFEKDDTTITLGPLDLRKEARNQFLSQAEFLTEAHEANSMFALILVEPNAGTYNIPHEVKSVLEEFKDVVSKELPPGLPLMRDIQHCIDFVPEAVIPHKAAYRMNTKEHEELQRQVQDLLEKGSIRESLSPCEVPALLVPKKDGSWRMCIDSRAVNKITIKYHFPIPRFDDLIDQLHGATIFSKIDLRNGYHHIRVRPGDEWKTVFKTRNGLYEWMVMPFGLSNAPSTFMRLMNQIFWSYIGKFVVLYFDDILVFSTLVEQHLNYLRRVFEVLRAQKLYTNAEKCHFLSNEVMFLGYIVSKEGIQMDPAKIDAILNWSTPKNINDIRSFHGLASFYRRFIHNFSTIIAPITECIKGSKFKWSQEADEAFGLLKNKVTTAPVLTLADFNEVFEVHCDASGVGIRGVLSQKSQPIAFFSEKLNETRRKYSTYDKDFYAMVRSLEYWRHYLIAKEFILYSDHEALKYINGQHNLKPRHAKWVEYLQAYSFFIKHKAGALNKVADGVESKTHVTLNNASSVLKEKSKPNRFNGYMKTYEHIEKQNAKYKEWVDKRQKKVVFKEGDLVLIRLGKERFSAGRFGKLQPRADGPFRVLKRINDNAYKIDLPGEYNVSATFNVADPSPYVTEEETNEPK</sequence>
<dbReference type="Gene3D" id="3.30.70.270">
    <property type="match status" value="2"/>
</dbReference>
<feature type="compositionally biased region" description="Basic and acidic residues" evidence="8">
    <location>
        <begin position="68"/>
        <end position="83"/>
    </location>
</feature>
<dbReference type="PROSITE" id="PS50878">
    <property type="entry name" value="RT_POL"/>
    <property type="match status" value="1"/>
</dbReference>
<dbReference type="InterPro" id="IPR001878">
    <property type="entry name" value="Znf_CCHC"/>
</dbReference>
<dbReference type="InterPro" id="IPR043128">
    <property type="entry name" value="Rev_trsase/Diguanyl_cyclase"/>
</dbReference>
<keyword evidence="7 10" id="KW-0695">RNA-directed DNA polymerase</keyword>
<evidence type="ECO:0000256" key="2">
    <source>
        <dbReference type="ARBA" id="ARBA00022679"/>
    </source>
</evidence>
<dbReference type="Pfam" id="PF17917">
    <property type="entry name" value="RT_RNaseH"/>
    <property type="match status" value="1"/>
</dbReference>
<keyword evidence="2" id="KW-0808">Transferase</keyword>
<reference evidence="10" key="1">
    <citation type="journal article" date="2022" name="Int. J. Mol. Sci.">
        <title>Draft Genome of Tanacetum Coccineum: Genomic Comparison of Closely Related Tanacetum-Family Plants.</title>
        <authorList>
            <person name="Yamashiro T."/>
            <person name="Shiraishi A."/>
            <person name="Nakayama K."/>
            <person name="Satake H."/>
        </authorList>
    </citation>
    <scope>NUCLEOTIDE SEQUENCE</scope>
</reference>
<feature type="compositionally biased region" description="Low complexity" evidence="8">
    <location>
        <begin position="288"/>
        <end position="302"/>
    </location>
</feature>
<feature type="region of interest" description="Disordered" evidence="8">
    <location>
        <begin position="1"/>
        <end position="46"/>
    </location>
</feature>
<evidence type="ECO:0000256" key="4">
    <source>
        <dbReference type="ARBA" id="ARBA00022722"/>
    </source>
</evidence>
<keyword evidence="11" id="KW-1185">Reference proteome</keyword>